<dbReference type="PANTHER" id="PTHR43622">
    <property type="entry name" value="3-DEHYDROQUINATE SYNTHASE"/>
    <property type="match status" value="1"/>
</dbReference>
<dbReference type="PANTHER" id="PTHR43622:SF7">
    <property type="entry name" value="3-DEHYDROQUINATE SYNTHASE, CHLOROPLASTIC"/>
    <property type="match status" value="1"/>
</dbReference>
<dbReference type="Proteomes" id="UP000594042">
    <property type="component" value="Chromosome"/>
</dbReference>
<evidence type="ECO:0000256" key="17">
    <source>
        <dbReference type="ARBA" id="ARBA00023239"/>
    </source>
</evidence>
<keyword evidence="14" id="KW-0862">Zinc</keyword>
<dbReference type="Pfam" id="PF01761">
    <property type="entry name" value="DHQ_synthase"/>
    <property type="match status" value="1"/>
</dbReference>
<keyword evidence="16" id="KW-0057">Aromatic amino acid biosynthesis</keyword>
<evidence type="ECO:0000256" key="19">
    <source>
        <dbReference type="NCBIfam" id="TIGR01357"/>
    </source>
</evidence>
<comment type="cofactor">
    <cofactor evidence="2">
        <name>NAD(+)</name>
        <dbReference type="ChEBI" id="CHEBI:57540"/>
    </cofactor>
</comment>
<dbReference type="SUPFAM" id="SSF56796">
    <property type="entry name" value="Dehydroquinate synthase-like"/>
    <property type="match status" value="1"/>
</dbReference>
<dbReference type="GO" id="GO:0008652">
    <property type="term" value="P:amino acid biosynthetic process"/>
    <property type="evidence" value="ECO:0007669"/>
    <property type="project" value="UniProtKB-KW"/>
</dbReference>
<dbReference type="GO" id="GO:0009073">
    <property type="term" value="P:aromatic amino acid family biosynthetic process"/>
    <property type="evidence" value="ECO:0007669"/>
    <property type="project" value="UniProtKB-KW"/>
</dbReference>
<protein>
    <recommendedName>
        <fullName evidence="9 19">3-dehydroquinate synthase</fullName>
        <ecNumber evidence="8 19">4.2.3.4</ecNumber>
    </recommendedName>
</protein>
<dbReference type="InterPro" id="IPR030963">
    <property type="entry name" value="DHQ_synth_fam"/>
</dbReference>
<dbReference type="InterPro" id="IPR030960">
    <property type="entry name" value="DHQS/DOIS_N"/>
</dbReference>
<keyword evidence="12" id="KW-0479">Metal-binding</keyword>
<evidence type="ECO:0000256" key="14">
    <source>
        <dbReference type="ARBA" id="ARBA00022833"/>
    </source>
</evidence>
<evidence type="ECO:0000256" key="18">
    <source>
        <dbReference type="ARBA" id="ARBA00023285"/>
    </source>
</evidence>
<evidence type="ECO:0000313" key="23">
    <source>
        <dbReference type="Proteomes" id="UP000594042"/>
    </source>
</evidence>
<keyword evidence="18" id="KW-0170">Cobalt</keyword>
<comment type="pathway">
    <text evidence="6">Metabolic intermediate biosynthesis; chorismate biosynthesis; chorismate from D-erythrose 4-phosphate and phosphoenolpyruvate: step 2/7.</text>
</comment>
<sequence>MSQSILFTKNISQAIEETLSLYTFDRLFILTDTNTHEYALPLLLDCPRLADAIVITIKANDTHKNIEALAAVWYELSNRKATRKSFLINLGGGMVTDLGGFAASTFKRGIRYINVPTTLLGAVDAAVGGKTGINFNGLKNEVGVFNPALAVIISTQFFVTLSCENLLSGYAEMLKHGLISGPAIYNKLLTLDFSDPDLDKLLLLVEESVKVKEEIVEADPFEKNIRKSLNLGHTVGHAFESLSHERHAPVAHGYAVAWGLVCELLLSHMQLKFPIERIRQLATFIYDNYGAFPITCEEYSHLYELMTHDKKNDSGEVNFTLLSDVGEIIINQTATKENIEIALDLYRDLFHL</sequence>
<evidence type="ECO:0000256" key="11">
    <source>
        <dbReference type="ARBA" id="ARBA00022605"/>
    </source>
</evidence>
<evidence type="ECO:0000256" key="3">
    <source>
        <dbReference type="ARBA" id="ARBA00001941"/>
    </source>
</evidence>
<evidence type="ECO:0000256" key="9">
    <source>
        <dbReference type="ARBA" id="ARBA00017684"/>
    </source>
</evidence>
<comment type="similarity">
    <text evidence="7">Belongs to the sugar phosphate cyclases superfamily. Dehydroquinate synthase family.</text>
</comment>
<dbReference type="NCBIfam" id="TIGR01357">
    <property type="entry name" value="aroB"/>
    <property type="match status" value="1"/>
</dbReference>
<evidence type="ECO:0000313" key="22">
    <source>
        <dbReference type="EMBL" id="BCI64348.1"/>
    </source>
</evidence>
<dbReference type="InterPro" id="IPR016037">
    <property type="entry name" value="DHQ_synth_AroB"/>
</dbReference>
<dbReference type="InterPro" id="IPR050071">
    <property type="entry name" value="Dehydroquinate_synthase"/>
</dbReference>
<dbReference type="GO" id="GO:0046872">
    <property type="term" value="F:metal ion binding"/>
    <property type="evidence" value="ECO:0007669"/>
    <property type="project" value="UniProtKB-KW"/>
</dbReference>
<dbReference type="EMBL" id="AP023322">
    <property type="protein sequence ID" value="BCI64348.1"/>
    <property type="molecule type" value="Genomic_DNA"/>
</dbReference>
<reference evidence="23" key="1">
    <citation type="submission" date="2020-07" db="EMBL/GenBank/DDBJ databases">
        <title>Complete genome sequencing of Coprobacter sp. strain 2CBH44.</title>
        <authorList>
            <person name="Sakamoto M."/>
            <person name="Murakami T."/>
            <person name="Mori H."/>
        </authorList>
    </citation>
    <scope>NUCLEOTIDE SEQUENCE [LARGE SCALE GENOMIC DNA]</scope>
    <source>
        <strain evidence="23">2CBH44</strain>
    </source>
</reference>
<evidence type="ECO:0000256" key="6">
    <source>
        <dbReference type="ARBA" id="ARBA00004661"/>
    </source>
</evidence>
<keyword evidence="15" id="KW-0520">NAD</keyword>
<dbReference type="GO" id="GO:0005737">
    <property type="term" value="C:cytoplasm"/>
    <property type="evidence" value="ECO:0007669"/>
    <property type="project" value="UniProtKB-SubCell"/>
</dbReference>
<comment type="cofactor">
    <cofactor evidence="3">
        <name>Co(2+)</name>
        <dbReference type="ChEBI" id="CHEBI:48828"/>
    </cofactor>
</comment>
<keyword evidence="11" id="KW-0028">Amino-acid biosynthesis</keyword>
<dbReference type="InterPro" id="IPR056179">
    <property type="entry name" value="DHQS_C"/>
</dbReference>
<dbReference type="RefSeq" id="WP_200755012.1">
    <property type="nucleotide sequence ID" value="NZ_AP023322.1"/>
</dbReference>
<keyword evidence="13" id="KW-0547">Nucleotide-binding</keyword>
<comment type="function">
    <text evidence="4">Catalyzes the conversion of 3-deoxy-D-arabino-heptulosonate 7-phosphate (DAHP) to dehydroquinate (DHQ).</text>
</comment>
<dbReference type="GO" id="GO:0003856">
    <property type="term" value="F:3-dehydroquinate synthase activity"/>
    <property type="evidence" value="ECO:0007669"/>
    <property type="project" value="UniProtKB-UniRule"/>
</dbReference>
<name>A0A7G1I1R9_9BACT</name>
<dbReference type="KEGG" id="copr:Cop2CBH44_27010"/>
<gene>
    <name evidence="22" type="ORF">Cop2CBH44_27010</name>
</gene>
<dbReference type="AlphaFoldDB" id="A0A7G1I1R9"/>
<feature type="domain" description="3-dehydroquinate synthase C-terminal" evidence="21">
    <location>
        <begin position="169"/>
        <end position="312"/>
    </location>
</feature>
<evidence type="ECO:0000256" key="5">
    <source>
        <dbReference type="ARBA" id="ARBA00004496"/>
    </source>
</evidence>
<evidence type="ECO:0000256" key="2">
    <source>
        <dbReference type="ARBA" id="ARBA00001911"/>
    </source>
</evidence>
<dbReference type="Gene3D" id="1.20.1090.10">
    <property type="entry name" value="Dehydroquinate synthase-like - alpha domain"/>
    <property type="match status" value="1"/>
</dbReference>
<dbReference type="PIRSF" id="PIRSF001455">
    <property type="entry name" value="DHQ_synth"/>
    <property type="match status" value="1"/>
</dbReference>
<dbReference type="GO" id="GO:0000166">
    <property type="term" value="F:nucleotide binding"/>
    <property type="evidence" value="ECO:0007669"/>
    <property type="project" value="UniProtKB-KW"/>
</dbReference>
<organism evidence="22 23">
    <name type="scientific">Coprobacter secundus subsp. similis</name>
    <dbReference type="NCBI Taxonomy" id="2751153"/>
    <lineage>
        <taxon>Bacteria</taxon>
        <taxon>Pseudomonadati</taxon>
        <taxon>Bacteroidota</taxon>
        <taxon>Bacteroidia</taxon>
        <taxon>Bacteroidales</taxon>
        <taxon>Barnesiellaceae</taxon>
        <taxon>Coprobacter</taxon>
    </lineage>
</organism>
<evidence type="ECO:0000256" key="10">
    <source>
        <dbReference type="ARBA" id="ARBA00022490"/>
    </source>
</evidence>
<keyword evidence="10" id="KW-0963">Cytoplasm</keyword>
<evidence type="ECO:0000259" key="20">
    <source>
        <dbReference type="Pfam" id="PF01761"/>
    </source>
</evidence>
<keyword evidence="23" id="KW-1185">Reference proteome</keyword>
<evidence type="ECO:0000259" key="21">
    <source>
        <dbReference type="Pfam" id="PF24621"/>
    </source>
</evidence>
<evidence type="ECO:0000256" key="15">
    <source>
        <dbReference type="ARBA" id="ARBA00023027"/>
    </source>
</evidence>
<comment type="catalytic activity">
    <reaction evidence="1">
        <text>7-phospho-2-dehydro-3-deoxy-D-arabino-heptonate = 3-dehydroquinate + phosphate</text>
        <dbReference type="Rhea" id="RHEA:21968"/>
        <dbReference type="ChEBI" id="CHEBI:32364"/>
        <dbReference type="ChEBI" id="CHEBI:43474"/>
        <dbReference type="ChEBI" id="CHEBI:58394"/>
        <dbReference type="EC" id="4.2.3.4"/>
    </reaction>
</comment>
<evidence type="ECO:0000256" key="12">
    <source>
        <dbReference type="ARBA" id="ARBA00022723"/>
    </source>
</evidence>
<dbReference type="CDD" id="cd08195">
    <property type="entry name" value="DHQS"/>
    <property type="match status" value="1"/>
</dbReference>
<evidence type="ECO:0000256" key="8">
    <source>
        <dbReference type="ARBA" id="ARBA00013031"/>
    </source>
</evidence>
<evidence type="ECO:0000256" key="1">
    <source>
        <dbReference type="ARBA" id="ARBA00001393"/>
    </source>
</evidence>
<evidence type="ECO:0000256" key="13">
    <source>
        <dbReference type="ARBA" id="ARBA00022741"/>
    </source>
</evidence>
<proteinExistence type="inferred from homology"/>
<keyword evidence="17" id="KW-0456">Lyase</keyword>
<dbReference type="EC" id="4.2.3.4" evidence="8 19"/>
<comment type="subcellular location">
    <subcellularLocation>
        <location evidence="5">Cytoplasm</location>
    </subcellularLocation>
</comment>
<dbReference type="GO" id="GO:0009423">
    <property type="term" value="P:chorismate biosynthetic process"/>
    <property type="evidence" value="ECO:0007669"/>
    <property type="project" value="UniProtKB-UniRule"/>
</dbReference>
<dbReference type="Pfam" id="PF24621">
    <property type="entry name" value="DHQS_C"/>
    <property type="match status" value="1"/>
</dbReference>
<feature type="domain" description="3-dehydroquinate synthase N-terminal" evidence="20">
    <location>
        <begin position="55"/>
        <end position="165"/>
    </location>
</feature>
<evidence type="ECO:0000256" key="16">
    <source>
        <dbReference type="ARBA" id="ARBA00023141"/>
    </source>
</evidence>
<dbReference type="Gene3D" id="3.40.50.1970">
    <property type="match status" value="1"/>
</dbReference>
<evidence type="ECO:0000256" key="7">
    <source>
        <dbReference type="ARBA" id="ARBA00005412"/>
    </source>
</evidence>
<accession>A0A7G1I1R9</accession>
<evidence type="ECO:0000256" key="4">
    <source>
        <dbReference type="ARBA" id="ARBA00003485"/>
    </source>
</evidence>